<feature type="domain" description="Rhodopsin" evidence="8">
    <location>
        <begin position="25"/>
        <end position="254"/>
    </location>
</feature>
<evidence type="ECO:0000256" key="6">
    <source>
        <dbReference type="SAM" id="MobiDB-lite"/>
    </source>
</evidence>
<proteinExistence type="inferred from homology"/>
<evidence type="ECO:0000313" key="9">
    <source>
        <dbReference type="EMBL" id="EXU98108.1"/>
    </source>
</evidence>
<evidence type="ECO:0000256" key="5">
    <source>
        <dbReference type="ARBA" id="ARBA00038359"/>
    </source>
</evidence>
<dbReference type="GO" id="GO:0016020">
    <property type="term" value="C:membrane"/>
    <property type="evidence" value="ECO:0007669"/>
    <property type="project" value="UniProtKB-SubCell"/>
</dbReference>
<dbReference type="AlphaFoldDB" id="A0A0A1UQJ8"/>
<feature type="transmembrane region" description="Helical" evidence="7">
    <location>
        <begin position="201"/>
        <end position="221"/>
    </location>
</feature>
<evidence type="ECO:0000256" key="2">
    <source>
        <dbReference type="ARBA" id="ARBA00022692"/>
    </source>
</evidence>
<keyword evidence="2 7" id="KW-0812">Transmembrane</keyword>
<dbReference type="InterPro" id="IPR049326">
    <property type="entry name" value="Rhodopsin_dom_fungi"/>
</dbReference>
<organism evidence="9 10">
    <name type="scientific">Metarhizium robertsii</name>
    <dbReference type="NCBI Taxonomy" id="568076"/>
    <lineage>
        <taxon>Eukaryota</taxon>
        <taxon>Fungi</taxon>
        <taxon>Dikarya</taxon>
        <taxon>Ascomycota</taxon>
        <taxon>Pezizomycotina</taxon>
        <taxon>Sordariomycetes</taxon>
        <taxon>Hypocreomycetidae</taxon>
        <taxon>Hypocreales</taxon>
        <taxon>Clavicipitaceae</taxon>
        <taxon>Metarhizium</taxon>
    </lineage>
</organism>
<dbReference type="Pfam" id="PF20684">
    <property type="entry name" value="Fung_rhodopsin"/>
    <property type="match status" value="1"/>
</dbReference>
<feature type="transmembrane region" description="Helical" evidence="7">
    <location>
        <begin position="164"/>
        <end position="189"/>
    </location>
</feature>
<dbReference type="HOGENOM" id="CLU_057368_0_0_1"/>
<gene>
    <name evidence="9" type="ORF">X797_008715</name>
</gene>
<dbReference type="InterPro" id="IPR052337">
    <property type="entry name" value="SAT4-like"/>
</dbReference>
<accession>A0A0A1UQJ8</accession>
<feature type="transmembrane region" description="Helical" evidence="7">
    <location>
        <begin position="6"/>
        <end position="25"/>
    </location>
</feature>
<feature type="transmembrane region" description="Helical" evidence="7">
    <location>
        <begin position="80"/>
        <end position="106"/>
    </location>
</feature>
<feature type="compositionally biased region" description="Basic residues" evidence="6">
    <location>
        <begin position="276"/>
        <end position="285"/>
    </location>
</feature>
<dbReference type="eggNOG" id="ENOG502SIM5">
    <property type="taxonomic scope" value="Eukaryota"/>
</dbReference>
<feature type="transmembrane region" description="Helical" evidence="7">
    <location>
        <begin position="118"/>
        <end position="140"/>
    </location>
</feature>
<comment type="similarity">
    <text evidence="5">Belongs to the SAT4 family.</text>
</comment>
<dbReference type="OrthoDB" id="5378633at2759"/>
<evidence type="ECO:0000256" key="3">
    <source>
        <dbReference type="ARBA" id="ARBA00022989"/>
    </source>
</evidence>
<evidence type="ECO:0000256" key="4">
    <source>
        <dbReference type="ARBA" id="ARBA00023136"/>
    </source>
</evidence>
<feature type="region of interest" description="Disordered" evidence="6">
    <location>
        <begin position="262"/>
        <end position="309"/>
    </location>
</feature>
<evidence type="ECO:0000313" key="10">
    <source>
        <dbReference type="Proteomes" id="UP000030151"/>
    </source>
</evidence>
<dbReference type="Proteomes" id="UP000030151">
    <property type="component" value="Unassembled WGS sequence"/>
</dbReference>
<evidence type="ECO:0000259" key="8">
    <source>
        <dbReference type="Pfam" id="PF20684"/>
    </source>
</evidence>
<comment type="caution">
    <text evidence="9">The sequence shown here is derived from an EMBL/GenBank/DDBJ whole genome shotgun (WGS) entry which is preliminary data.</text>
</comment>
<name>A0A0A1UQJ8_9HYPO</name>
<reference evidence="9 10" key="1">
    <citation type="submission" date="2014-02" db="EMBL/GenBank/DDBJ databases">
        <title>The genome sequence of the entomopathogenic fungus Metarhizium robertsii ARSEF 2575.</title>
        <authorList>
            <person name="Giuliano Garisto Donzelli B."/>
            <person name="Roe B.A."/>
            <person name="Macmil S.L."/>
            <person name="Krasnoff S.B."/>
            <person name="Gibson D.M."/>
        </authorList>
    </citation>
    <scope>NUCLEOTIDE SEQUENCE [LARGE SCALE GENOMIC DNA]</scope>
    <source>
        <strain evidence="9 10">ARSEF 2575</strain>
    </source>
</reference>
<keyword evidence="3 7" id="KW-1133">Transmembrane helix</keyword>
<feature type="transmembrane region" description="Helical" evidence="7">
    <location>
        <begin position="37"/>
        <end position="60"/>
    </location>
</feature>
<evidence type="ECO:0000256" key="7">
    <source>
        <dbReference type="SAM" id="Phobius"/>
    </source>
</evidence>
<protein>
    <recommendedName>
        <fullName evidence="8">Rhodopsin domain-containing protein</fullName>
    </recommendedName>
</protein>
<evidence type="ECO:0000256" key="1">
    <source>
        <dbReference type="ARBA" id="ARBA00004141"/>
    </source>
</evidence>
<sequence>MAKEGIGQVISWYICTVVALLFLVARLSTRYQRLRSLAIDDGLITLAACCLIGDLVIQQYMWNLGMANIPKASREELIQIMKMIVPGSILYVTSLWAVKIAMVLFYKKLAAPGTRLQLIYNIVLALLVAFWSTIFLNIIFQCYPHDKRWSTDPNYKCDPRQGDINYWLTVLLNIITDVIIISLPISMVLKLQMKLKLKLGVIAIFALGFFVVIASIVRAYYSRRKETMLTCTVSMIETAVAIIASCLPPLRTLFIGPASSVGTKSTRGHYELSSGGHHRSWRTNRGRNTTDVMGGTRSKDNSSEDNLVNDLGAPVASASASTSGKTGEIKVNTTFQVHYGRDDEGGVHPTKQGQF</sequence>
<comment type="subcellular location">
    <subcellularLocation>
        <location evidence="1">Membrane</location>
        <topology evidence="1">Multi-pass membrane protein</topology>
    </subcellularLocation>
</comment>
<dbReference type="PANTHER" id="PTHR33048">
    <property type="entry name" value="PTH11-LIKE INTEGRAL MEMBRANE PROTEIN (AFU_ORTHOLOGUE AFUA_5G11245)"/>
    <property type="match status" value="1"/>
</dbReference>
<keyword evidence="4 7" id="KW-0472">Membrane</keyword>
<dbReference type="PANTHER" id="PTHR33048:SF114">
    <property type="entry name" value="MEMBRANE PROTEIN PTH11-LIKE, PUTATIVE (AFU_ORTHOLOGUE AFUA_7G06620)-RELATED"/>
    <property type="match status" value="1"/>
</dbReference>
<dbReference type="EMBL" id="JELW01000029">
    <property type="protein sequence ID" value="EXU98108.1"/>
    <property type="molecule type" value="Genomic_DNA"/>
</dbReference>